<evidence type="ECO:0000313" key="7">
    <source>
        <dbReference type="EMBL" id="GHO84908.1"/>
    </source>
</evidence>
<keyword evidence="8" id="KW-1185">Reference proteome</keyword>
<evidence type="ECO:0000256" key="4">
    <source>
        <dbReference type="ARBA" id="ARBA00022691"/>
    </source>
</evidence>
<comment type="caution">
    <text evidence="7">The sequence shown here is derived from an EMBL/GenBank/DDBJ whole genome shotgun (WGS) entry which is preliminary data.</text>
</comment>
<name>A0ABQ3VGZ8_9CHLR</name>
<dbReference type="Proteomes" id="UP000635565">
    <property type="component" value="Unassembled WGS sequence"/>
</dbReference>
<dbReference type="Pfam" id="PF07669">
    <property type="entry name" value="Eco57I"/>
    <property type="match status" value="1"/>
</dbReference>
<keyword evidence="4" id="KW-0949">S-adenosyl-L-methionine</keyword>
<feature type="domain" description="Type II methyltransferase M.TaqI-like" evidence="6">
    <location>
        <begin position="547"/>
        <end position="799"/>
    </location>
</feature>
<organism evidence="7 8">
    <name type="scientific">Dictyobacter formicarum</name>
    <dbReference type="NCBI Taxonomy" id="2778368"/>
    <lineage>
        <taxon>Bacteria</taxon>
        <taxon>Bacillati</taxon>
        <taxon>Chloroflexota</taxon>
        <taxon>Ktedonobacteria</taxon>
        <taxon>Ktedonobacterales</taxon>
        <taxon>Dictyobacteraceae</taxon>
        <taxon>Dictyobacter</taxon>
    </lineage>
</organism>
<dbReference type="EC" id="2.1.1.72" evidence="1"/>
<evidence type="ECO:0000256" key="5">
    <source>
        <dbReference type="ARBA" id="ARBA00047942"/>
    </source>
</evidence>
<dbReference type="InterPro" id="IPR011639">
    <property type="entry name" value="MethylTrfase_TaqI-like_dom"/>
</dbReference>
<evidence type="ECO:0000256" key="1">
    <source>
        <dbReference type="ARBA" id="ARBA00011900"/>
    </source>
</evidence>
<dbReference type="Gene3D" id="3.40.50.150">
    <property type="entry name" value="Vaccinia Virus protein VP39"/>
    <property type="match status" value="2"/>
</dbReference>
<dbReference type="PRINTS" id="PR00507">
    <property type="entry name" value="N12N6MTFRASE"/>
</dbReference>
<dbReference type="EMBL" id="BNJJ01000007">
    <property type="protein sequence ID" value="GHO84908.1"/>
    <property type="molecule type" value="Genomic_DNA"/>
</dbReference>
<evidence type="ECO:0000256" key="2">
    <source>
        <dbReference type="ARBA" id="ARBA00022603"/>
    </source>
</evidence>
<sequence>MVAYRKRQQAIFATVHTEGANLPMDLLQRIAQNDAQIAGLTPEAYHLSAEKLNEAINRSWIRVLNAWNTFKAMRARLPEHDAGTTLTRERWLLPLFSELGYGRLLTAKAVEINGKSYAISHSWQHTPIHLVSYKVDLDHMTRTSSGAPRSSPHSLLQEFLNRSDEHLWGIVSNGLKLRILRDNVSLTRQAYVEFDLESMMNGEVYSDFVLLWLLCHESRVEAERPEECWLEKWSRTAQEQGTRALEQLRVGVESAIRDLGSGFLAHAANRQLLEKLRSGQLEAQDYYRQILRLVYRLIVFFVAEDREILFHPDAPTARRELYTRYYSTTRLRYLAEQHIGTRHTDLFQGLRLVMDKLGDPAGCQELGLPALNGFLFSRDATSDLNDCELANYALLAAIRSLAYTSSGQTRRVVDYKNLGSEELGSVYESLLELHPILHIESAKFELDSASGNERKTTGSYYTPTSLINCLLDSALDPVLDEAANKASKEEAEAAILNLKICDPACGSGHFLVAAAHRIAKRLAAVRTGEEEPAPEARRHALRDVVSKCIYGVDINPMSVELCKVSLWMEAIEPGKPLSFLDAHIQCGNSLLGTTPALLKRGIPNEAFEPIEGDDKKVCSDFKKLNKRFHEGNRTLRSGEGSVFGYHHMLSTDMAQLDMMQENTVEQIHNKQNRYDKYQKSNEYIHSKLWADAWCAAFVWKKIKGYQYPFTEDDFRALEESIDNIDNSKYEEIQRLTEQYQFFHWHLAFPDVFRIPTVDQEPENVQTGWSGGFDVVLGNPPWEHAELKEQEWFAIHKPEIANAVGSGRKHQIAALATTDPELFAAYLNAKRKQNALSHFIRNSNYYPLCGRGRINTYAIFAEIMRNVMGSRGKVGCIVPSGIATDEPTKLFIRDLMETRSLASLYDFENREAIFPGVHRSYKFCLFTLTGPSCPAMKGAKFIFFAQRVEDLQEEERRITLSVNDIRLFNPNTRTCPIFRTQRDLALTKAIYERVPVLIKDGPPMENPWNISVNRMFDMTAASRLFYTHQSLETAGWQLIGNVYYKEDEQYLPLYEGKMIWHFDHRFSTYNNASEDFGDLNLAQHQNPHELLIPRYWVHESHLSNFAKDGRKALLAFRDIARSTDARTAIFSIIPAMPCGNSLPIALIDAKYIREITFLAASTSSFVFDYVTRQKIGGTHMNSFILHQLPALPPNSYTAVCEWDAEGSIGDWIFPYALELIYTAWDLEAFAKDCGYAGPPFRWDEERRFLLRCELDAAYFHLYAIARGDVDYIMDTFPIVKRKDEKQYGEYRTKSVILEIYDRMQRAMESGEPYETLLVPGPADPAVAHPPRTVEGIIGEPA</sequence>
<dbReference type="PANTHER" id="PTHR33841">
    <property type="entry name" value="DNA METHYLTRANSFERASE YEEA-RELATED"/>
    <property type="match status" value="1"/>
</dbReference>
<dbReference type="InterPro" id="IPR029063">
    <property type="entry name" value="SAM-dependent_MTases_sf"/>
</dbReference>
<dbReference type="SUPFAM" id="SSF53335">
    <property type="entry name" value="S-adenosyl-L-methionine-dependent methyltransferases"/>
    <property type="match status" value="1"/>
</dbReference>
<comment type="catalytic activity">
    <reaction evidence="5">
        <text>a 2'-deoxyadenosine in DNA + S-adenosyl-L-methionine = an N(6)-methyl-2'-deoxyadenosine in DNA + S-adenosyl-L-homocysteine + H(+)</text>
        <dbReference type="Rhea" id="RHEA:15197"/>
        <dbReference type="Rhea" id="RHEA-COMP:12418"/>
        <dbReference type="Rhea" id="RHEA-COMP:12419"/>
        <dbReference type="ChEBI" id="CHEBI:15378"/>
        <dbReference type="ChEBI" id="CHEBI:57856"/>
        <dbReference type="ChEBI" id="CHEBI:59789"/>
        <dbReference type="ChEBI" id="CHEBI:90615"/>
        <dbReference type="ChEBI" id="CHEBI:90616"/>
        <dbReference type="EC" id="2.1.1.72"/>
    </reaction>
</comment>
<evidence type="ECO:0000256" key="3">
    <source>
        <dbReference type="ARBA" id="ARBA00022679"/>
    </source>
</evidence>
<dbReference type="InterPro" id="IPR050953">
    <property type="entry name" value="N4_N6_ade-DNA_methylase"/>
</dbReference>
<accession>A0ABQ3VGZ8</accession>
<protein>
    <recommendedName>
        <fullName evidence="1">site-specific DNA-methyltransferase (adenine-specific)</fullName>
        <ecNumber evidence="1">2.1.1.72</ecNumber>
    </recommendedName>
</protein>
<evidence type="ECO:0000259" key="6">
    <source>
        <dbReference type="Pfam" id="PF07669"/>
    </source>
</evidence>
<reference evidence="7 8" key="1">
    <citation type="journal article" date="2021" name="Int. J. Syst. Evol. Microbiol.">
        <title>Reticulibacter mediterranei gen. nov., sp. nov., within the new family Reticulibacteraceae fam. nov., and Ktedonospora formicarum gen. nov., sp. nov., Ktedonobacter robiniae sp. nov., Dictyobacter formicarum sp. nov. and Dictyobacter arantiisoli sp. nov., belonging to the class Ktedonobacteria.</title>
        <authorList>
            <person name="Yabe S."/>
            <person name="Zheng Y."/>
            <person name="Wang C.M."/>
            <person name="Sakai Y."/>
            <person name="Abe K."/>
            <person name="Yokota A."/>
            <person name="Donadio S."/>
            <person name="Cavaletti L."/>
            <person name="Monciardini P."/>
        </authorList>
    </citation>
    <scope>NUCLEOTIDE SEQUENCE [LARGE SCALE GENOMIC DNA]</scope>
    <source>
        <strain evidence="7 8">SOSP1-9</strain>
    </source>
</reference>
<evidence type="ECO:0000313" key="8">
    <source>
        <dbReference type="Proteomes" id="UP000635565"/>
    </source>
</evidence>
<keyword evidence="2" id="KW-0489">Methyltransferase</keyword>
<gene>
    <name evidence="7" type="ORF">KSZ_29140</name>
</gene>
<dbReference type="RefSeq" id="WP_201362531.1">
    <property type="nucleotide sequence ID" value="NZ_BNJJ01000007.1"/>
</dbReference>
<keyword evidence="3" id="KW-0808">Transferase</keyword>
<dbReference type="PANTHER" id="PTHR33841:SF1">
    <property type="entry name" value="DNA METHYLTRANSFERASE A"/>
    <property type="match status" value="1"/>
</dbReference>
<proteinExistence type="predicted"/>